<protein>
    <submittedName>
        <fullName evidence="2">Uncharacterized protein</fullName>
    </submittedName>
</protein>
<keyword evidence="1" id="KW-0472">Membrane</keyword>
<keyword evidence="3" id="KW-1185">Reference proteome</keyword>
<evidence type="ECO:0000313" key="3">
    <source>
        <dbReference type="Proteomes" id="UP000000692"/>
    </source>
</evidence>
<feature type="transmembrane region" description="Helical" evidence="1">
    <location>
        <begin position="21"/>
        <end position="40"/>
    </location>
</feature>
<organism evidence="2 3">
    <name type="scientific">Ketogulonicigenium vulgare (strain WSH-001)</name>
    <dbReference type="NCBI Taxonomy" id="759362"/>
    <lineage>
        <taxon>Bacteria</taxon>
        <taxon>Pseudomonadati</taxon>
        <taxon>Pseudomonadota</taxon>
        <taxon>Alphaproteobacteria</taxon>
        <taxon>Rhodobacterales</taxon>
        <taxon>Roseobacteraceae</taxon>
        <taxon>Ketogulonicigenium</taxon>
    </lineage>
</organism>
<keyword evidence="1" id="KW-0812">Transmembrane</keyword>
<gene>
    <name evidence="2" type="ordered locus">KVU_0780</name>
</gene>
<dbReference type="Proteomes" id="UP000000692">
    <property type="component" value="Chromosome"/>
</dbReference>
<accession>F9Y4R2</accession>
<dbReference type="HOGENOM" id="CLU_3217351_0_0_5"/>
<dbReference type="AlphaFoldDB" id="F9Y4R2"/>
<proteinExistence type="predicted"/>
<dbReference type="EMBL" id="CP002018">
    <property type="protein sequence ID" value="AEM40619.1"/>
    <property type="molecule type" value="Genomic_DNA"/>
</dbReference>
<sequence>MCIARLGLTRHERRSRRNTGIVFNSAVAVFINGLLINLQFRHAI</sequence>
<reference evidence="2 3" key="1">
    <citation type="journal article" date="2011" name="J. Bacteriol.">
        <title>Complete genome sequence of the industrial strain Ketogulonicigenium vulgare WSH-001.</title>
        <authorList>
            <person name="Liu L."/>
            <person name="Li Y."/>
            <person name="Zhang J."/>
            <person name="Zhou Z."/>
            <person name="Liu J."/>
            <person name="Li X."/>
            <person name="Zhou J."/>
            <person name="Du G."/>
            <person name="Wang L."/>
            <person name="Chen J."/>
        </authorList>
    </citation>
    <scope>NUCLEOTIDE SEQUENCE [LARGE SCALE GENOMIC DNA]</scope>
    <source>
        <strain evidence="2 3">WSH-001</strain>
    </source>
</reference>
<dbReference type="KEGG" id="kvl:KVU_0780"/>
<evidence type="ECO:0000313" key="2">
    <source>
        <dbReference type="EMBL" id="AEM40619.1"/>
    </source>
</evidence>
<name>F9Y4R2_KETVW</name>
<evidence type="ECO:0000256" key="1">
    <source>
        <dbReference type="SAM" id="Phobius"/>
    </source>
</evidence>
<keyword evidence="1" id="KW-1133">Transmembrane helix</keyword>